<organism evidence="7 8">
    <name type="scientific">Nocardia bovistercoris</name>
    <dbReference type="NCBI Taxonomy" id="2785916"/>
    <lineage>
        <taxon>Bacteria</taxon>
        <taxon>Bacillati</taxon>
        <taxon>Actinomycetota</taxon>
        <taxon>Actinomycetes</taxon>
        <taxon>Mycobacteriales</taxon>
        <taxon>Nocardiaceae</taxon>
        <taxon>Nocardia</taxon>
    </lineage>
</organism>
<protein>
    <submittedName>
        <fullName evidence="7">Enoyl-CoA hydratase/isomerase family protein</fullName>
    </submittedName>
</protein>
<evidence type="ECO:0000313" key="7">
    <source>
        <dbReference type="EMBL" id="MBH0777996.1"/>
    </source>
</evidence>
<evidence type="ECO:0000313" key="8">
    <source>
        <dbReference type="Proteomes" id="UP000655751"/>
    </source>
</evidence>
<accession>A0A931N487</accession>
<evidence type="ECO:0000256" key="6">
    <source>
        <dbReference type="RuleBase" id="RU003707"/>
    </source>
</evidence>
<evidence type="ECO:0000256" key="2">
    <source>
        <dbReference type="ARBA" id="ARBA00005254"/>
    </source>
</evidence>
<dbReference type="Gene3D" id="1.10.12.10">
    <property type="entry name" value="Lyase 2-enoyl-coa Hydratase, Chain A, domain 2"/>
    <property type="match status" value="1"/>
</dbReference>
<dbReference type="InterPro" id="IPR014748">
    <property type="entry name" value="Enoyl-CoA_hydra_C"/>
</dbReference>
<dbReference type="RefSeq" id="WP_196150303.1">
    <property type="nucleotide sequence ID" value="NZ_JADMLG010000006.1"/>
</dbReference>
<dbReference type="AlphaFoldDB" id="A0A931N487"/>
<proteinExistence type="inferred from homology"/>
<comment type="catalytic activity">
    <reaction evidence="4">
        <text>a (3S)-3-hydroxyacyl-CoA = a (2E)-enoyl-CoA + H2O</text>
        <dbReference type="Rhea" id="RHEA:16105"/>
        <dbReference type="ChEBI" id="CHEBI:15377"/>
        <dbReference type="ChEBI" id="CHEBI:57318"/>
        <dbReference type="ChEBI" id="CHEBI:58856"/>
        <dbReference type="EC" id="4.2.1.17"/>
    </reaction>
</comment>
<dbReference type="CDD" id="cd06558">
    <property type="entry name" value="crotonase-like"/>
    <property type="match status" value="1"/>
</dbReference>
<keyword evidence="3" id="KW-0276">Fatty acid metabolism</keyword>
<keyword evidence="8" id="KW-1185">Reference proteome</keyword>
<comment type="caution">
    <text evidence="7">The sequence shown here is derived from an EMBL/GenBank/DDBJ whole genome shotgun (WGS) entry which is preliminary data.</text>
</comment>
<dbReference type="InterPro" id="IPR018376">
    <property type="entry name" value="Enoyl-CoA_hyd/isom_CS"/>
</dbReference>
<comment type="similarity">
    <text evidence="2 6">Belongs to the enoyl-CoA hydratase/isomerase family.</text>
</comment>
<evidence type="ECO:0000256" key="3">
    <source>
        <dbReference type="ARBA" id="ARBA00022832"/>
    </source>
</evidence>
<comment type="function">
    <text evidence="1">Could possibly oxidize fatty acids using specific components.</text>
</comment>
<reference evidence="7" key="1">
    <citation type="submission" date="2020-11" db="EMBL/GenBank/DDBJ databases">
        <title>Nocardia NEAU-351.nov., a novel actinomycete isolated from the cow dung.</title>
        <authorList>
            <person name="Zhang X."/>
        </authorList>
    </citation>
    <scope>NUCLEOTIDE SEQUENCE</scope>
    <source>
        <strain evidence="7">NEAU-351</strain>
    </source>
</reference>
<dbReference type="InterPro" id="IPR029045">
    <property type="entry name" value="ClpP/crotonase-like_dom_sf"/>
</dbReference>
<dbReference type="PANTHER" id="PTHR43459">
    <property type="entry name" value="ENOYL-COA HYDRATASE"/>
    <property type="match status" value="1"/>
</dbReference>
<sequence>MTDESPLLIEDVGNVRTLTLNRPHRKNAITMGMWSVLRDTLHDATYNRDIRALVLTGAGDAFCSGADISDAAGVDEFPDPSRDMRAINEAILRLHDLQVPTIAKVRGVAAGAGWNLALGCDLVVASDSARFCQIFSRRALSLDCGGSWLLPKLVGLQQAKRLALLAEMIGAKEAHDLNLVTYIKAEDEIDGFVDELATRLASGPPTALAQTKALLNDGTDHTMREALANEARAQTINLSGRDVLEAFAAFSEKRDPVFTGGWGASG</sequence>
<comment type="catalytic activity">
    <reaction evidence="5">
        <text>a 4-saturated-(3S)-3-hydroxyacyl-CoA = a (3E)-enoyl-CoA + H2O</text>
        <dbReference type="Rhea" id="RHEA:20724"/>
        <dbReference type="ChEBI" id="CHEBI:15377"/>
        <dbReference type="ChEBI" id="CHEBI:58521"/>
        <dbReference type="ChEBI" id="CHEBI:137480"/>
        <dbReference type="EC" id="4.2.1.17"/>
    </reaction>
</comment>
<dbReference type="Pfam" id="PF00378">
    <property type="entry name" value="ECH_1"/>
    <property type="match status" value="1"/>
</dbReference>
<evidence type="ECO:0000256" key="1">
    <source>
        <dbReference type="ARBA" id="ARBA00002994"/>
    </source>
</evidence>
<dbReference type="SUPFAM" id="SSF52096">
    <property type="entry name" value="ClpP/crotonase"/>
    <property type="match status" value="1"/>
</dbReference>
<dbReference type="PANTHER" id="PTHR43459:SF1">
    <property type="entry name" value="EG:BACN32G11.4 PROTEIN"/>
    <property type="match status" value="1"/>
</dbReference>
<keyword evidence="3" id="KW-0443">Lipid metabolism</keyword>
<dbReference type="InterPro" id="IPR001753">
    <property type="entry name" value="Enoyl-CoA_hydra/iso"/>
</dbReference>
<dbReference type="Gene3D" id="3.90.226.10">
    <property type="entry name" value="2-enoyl-CoA Hydratase, Chain A, domain 1"/>
    <property type="match status" value="1"/>
</dbReference>
<dbReference type="GO" id="GO:0006631">
    <property type="term" value="P:fatty acid metabolic process"/>
    <property type="evidence" value="ECO:0007669"/>
    <property type="project" value="UniProtKB-KW"/>
</dbReference>
<dbReference type="Proteomes" id="UP000655751">
    <property type="component" value="Unassembled WGS sequence"/>
</dbReference>
<dbReference type="PROSITE" id="PS00166">
    <property type="entry name" value="ENOYL_COA_HYDRATASE"/>
    <property type="match status" value="1"/>
</dbReference>
<dbReference type="GO" id="GO:0004300">
    <property type="term" value="F:enoyl-CoA hydratase activity"/>
    <property type="evidence" value="ECO:0007669"/>
    <property type="project" value="UniProtKB-EC"/>
</dbReference>
<gene>
    <name evidence="7" type="ORF">IT779_17095</name>
</gene>
<dbReference type="EMBL" id="JADMLG010000006">
    <property type="protein sequence ID" value="MBH0777996.1"/>
    <property type="molecule type" value="Genomic_DNA"/>
</dbReference>
<evidence type="ECO:0000256" key="4">
    <source>
        <dbReference type="ARBA" id="ARBA00023709"/>
    </source>
</evidence>
<name>A0A931N487_9NOCA</name>
<evidence type="ECO:0000256" key="5">
    <source>
        <dbReference type="ARBA" id="ARBA00023717"/>
    </source>
</evidence>